<dbReference type="Proteomes" id="UP000030645">
    <property type="component" value="Unassembled WGS sequence"/>
</dbReference>
<feature type="compositionally biased region" description="Low complexity" evidence="1">
    <location>
        <begin position="214"/>
        <end position="228"/>
    </location>
</feature>
<accession>W9RHD0</accession>
<proteinExistence type="predicted"/>
<dbReference type="InterPro" id="IPR036770">
    <property type="entry name" value="Ankyrin_rpt-contain_sf"/>
</dbReference>
<dbReference type="Gene3D" id="1.25.40.20">
    <property type="entry name" value="Ankyrin repeat-containing domain"/>
    <property type="match status" value="1"/>
</dbReference>
<feature type="region of interest" description="Disordered" evidence="1">
    <location>
        <begin position="211"/>
        <end position="230"/>
    </location>
</feature>
<gene>
    <name evidence="2" type="ORF">L484_014143</name>
</gene>
<dbReference type="PANTHER" id="PTHR24121:SF21">
    <property type="entry name" value="ANKYRIN REPEAT FAMILY PROTEIN"/>
    <property type="match status" value="1"/>
</dbReference>
<keyword evidence="3" id="KW-1185">Reference proteome</keyword>
<dbReference type="STRING" id="981085.W9RHD0"/>
<name>W9RHD0_9ROSA</name>
<evidence type="ECO:0000313" key="3">
    <source>
        <dbReference type="Proteomes" id="UP000030645"/>
    </source>
</evidence>
<evidence type="ECO:0000256" key="1">
    <source>
        <dbReference type="SAM" id="MobiDB-lite"/>
    </source>
</evidence>
<dbReference type="SUPFAM" id="SSF48403">
    <property type="entry name" value="Ankyrin repeat"/>
    <property type="match status" value="1"/>
</dbReference>
<feature type="region of interest" description="Disordered" evidence="1">
    <location>
        <begin position="265"/>
        <end position="302"/>
    </location>
</feature>
<dbReference type="PANTHER" id="PTHR24121">
    <property type="entry name" value="NO MECHANORECEPTOR POTENTIAL C, ISOFORM D-RELATED"/>
    <property type="match status" value="1"/>
</dbReference>
<evidence type="ECO:0000313" key="2">
    <source>
        <dbReference type="EMBL" id="EXB77017.1"/>
    </source>
</evidence>
<protein>
    <submittedName>
        <fullName evidence="2">Uncharacterized protein</fullName>
    </submittedName>
</protein>
<feature type="region of interest" description="Disordered" evidence="1">
    <location>
        <begin position="152"/>
        <end position="171"/>
    </location>
</feature>
<dbReference type="AlphaFoldDB" id="W9RHD0"/>
<organism evidence="2 3">
    <name type="scientific">Morus notabilis</name>
    <dbReference type="NCBI Taxonomy" id="981085"/>
    <lineage>
        <taxon>Eukaryota</taxon>
        <taxon>Viridiplantae</taxon>
        <taxon>Streptophyta</taxon>
        <taxon>Embryophyta</taxon>
        <taxon>Tracheophyta</taxon>
        <taxon>Spermatophyta</taxon>
        <taxon>Magnoliopsida</taxon>
        <taxon>eudicotyledons</taxon>
        <taxon>Gunneridae</taxon>
        <taxon>Pentapetalae</taxon>
        <taxon>rosids</taxon>
        <taxon>fabids</taxon>
        <taxon>Rosales</taxon>
        <taxon>Moraceae</taxon>
        <taxon>Moreae</taxon>
        <taxon>Morus</taxon>
    </lineage>
</organism>
<dbReference type="EMBL" id="KE344740">
    <property type="protein sequence ID" value="EXB77017.1"/>
    <property type="molecule type" value="Genomic_DNA"/>
</dbReference>
<feature type="compositionally biased region" description="Low complexity" evidence="1">
    <location>
        <begin position="286"/>
        <end position="302"/>
    </location>
</feature>
<sequence length="302" mass="33685">MSVVINKSCPEIVSSPRLVTEPFRAALNGDWEGMKRFYEKNREAAALPLTLTNDTPLYIAIYSGGKSPLEELLQIVPNDHFARPNDKLNTPFHEAGVIGNMEAAQVLLRCSTAQLDMRNILGETPMFRAAAFVVTKMVQYLAAEVRRVQGLPSEEKNDDEAQVPLNNESDNLECGQIGSNLSLYQSRYSSNFHKRGHKIGVGCTLPQKVYRGDASSSGSRSARSSSARFDPHVEEYLQRTYQQNLQMYESLRMMQDIMSKMHSNMTFPAVTPPEPYVRPDHPPLNPSDDNNDNSSDAANLGD</sequence>
<reference evidence="3" key="1">
    <citation type="submission" date="2013-01" db="EMBL/GenBank/DDBJ databases">
        <title>Draft Genome Sequence of a Mulberry Tree, Morus notabilis C.K. Schneid.</title>
        <authorList>
            <person name="He N."/>
            <person name="Zhao S."/>
        </authorList>
    </citation>
    <scope>NUCLEOTIDE SEQUENCE</scope>
</reference>